<reference evidence="9 10" key="1">
    <citation type="submission" date="2018-08" db="EMBL/GenBank/DDBJ databases">
        <title>Meiothermus granaticius genome AF-68 sequencing project.</title>
        <authorList>
            <person name="Da Costa M.S."/>
            <person name="Albuquerque L."/>
            <person name="Raposo P."/>
            <person name="Froufe H.J.C."/>
            <person name="Barroso C.S."/>
            <person name="Egas C."/>
        </authorList>
    </citation>
    <scope>NUCLEOTIDE SEQUENCE [LARGE SCALE GENOMIC DNA]</scope>
    <source>
        <strain evidence="9 10">AF-68</strain>
    </source>
</reference>
<evidence type="ECO:0000313" key="9">
    <source>
        <dbReference type="EMBL" id="RIH93845.1"/>
    </source>
</evidence>
<dbReference type="Pfam" id="PF01925">
    <property type="entry name" value="TauE"/>
    <property type="match status" value="1"/>
</dbReference>
<comment type="similarity">
    <text evidence="2 8">Belongs to the 4-toluene sulfonate uptake permease (TSUP) (TC 2.A.102) family.</text>
</comment>
<dbReference type="PANTHER" id="PTHR30269:SF23">
    <property type="entry name" value="MEMBRANE TRANSPORTER PROTEIN YDHB-RELATED"/>
    <property type="match status" value="1"/>
</dbReference>
<gene>
    <name evidence="9" type="ORF">Mgrana_00194</name>
</gene>
<dbReference type="Proteomes" id="UP000266178">
    <property type="component" value="Unassembled WGS sequence"/>
</dbReference>
<name>A0A399FDI5_9DEIN</name>
<comment type="subcellular location">
    <subcellularLocation>
        <location evidence="1 8">Cell membrane</location>
        <topology evidence="1 8">Multi-pass membrane protein</topology>
    </subcellularLocation>
</comment>
<feature type="transmembrane region" description="Helical" evidence="8">
    <location>
        <begin position="39"/>
        <end position="56"/>
    </location>
</feature>
<feature type="transmembrane region" description="Helical" evidence="8">
    <location>
        <begin position="124"/>
        <end position="145"/>
    </location>
</feature>
<evidence type="ECO:0000256" key="3">
    <source>
        <dbReference type="ARBA" id="ARBA00022448"/>
    </source>
</evidence>
<keyword evidence="7 8" id="KW-0472">Membrane</keyword>
<evidence type="ECO:0000313" key="10">
    <source>
        <dbReference type="Proteomes" id="UP000266178"/>
    </source>
</evidence>
<evidence type="ECO:0000256" key="4">
    <source>
        <dbReference type="ARBA" id="ARBA00022475"/>
    </source>
</evidence>
<feature type="transmembrane region" description="Helical" evidence="8">
    <location>
        <begin position="93"/>
        <end position="112"/>
    </location>
</feature>
<accession>A0A399FDI5</accession>
<evidence type="ECO:0000256" key="2">
    <source>
        <dbReference type="ARBA" id="ARBA00009142"/>
    </source>
</evidence>
<keyword evidence="6 8" id="KW-1133">Transmembrane helix</keyword>
<evidence type="ECO:0000256" key="8">
    <source>
        <dbReference type="RuleBase" id="RU363041"/>
    </source>
</evidence>
<protein>
    <recommendedName>
        <fullName evidence="8">Probable membrane transporter protein</fullName>
    </recommendedName>
</protein>
<dbReference type="GO" id="GO:0005886">
    <property type="term" value="C:plasma membrane"/>
    <property type="evidence" value="ECO:0007669"/>
    <property type="project" value="UniProtKB-SubCell"/>
</dbReference>
<evidence type="ECO:0000256" key="5">
    <source>
        <dbReference type="ARBA" id="ARBA00022692"/>
    </source>
</evidence>
<proteinExistence type="inferred from homology"/>
<dbReference type="AlphaFoldDB" id="A0A399FDI5"/>
<dbReference type="InterPro" id="IPR052017">
    <property type="entry name" value="TSUP"/>
</dbReference>
<feature type="transmembrane region" description="Helical" evidence="8">
    <location>
        <begin position="68"/>
        <end position="87"/>
    </location>
</feature>
<feature type="transmembrane region" description="Helical" evidence="8">
    <location>
        <begin position="165"/>
        <end position="185"/>
    </location>
</feature>
<keyword evidence="4 8" id="KW-1003">Cell membrane</keyword>
<keyword evidence="10" id="KW-1185">Reference proteome</keyword>
<keyword evidence="5 8" id="KW-0812">Transmembrane</keyword>
<dbReference type="InterPro" id="IPR002781">
    <property type="entry name" value="TM_pro_TauE-like"/>
</dbReference>
<dbReference type="EMBL" id="QWLB01000002">
    <property type="protein sequence ID" value="RIH93845.1"/>
    <property type="molecule type" value="Genomic_DNA"/>
</dbReference>
<evidence type="ECO:0000256" key="6">
    <source>
        <dbReference type="ARBA" id="ARBA00022989"/>
    </source>
</evidence>
<evidence type="ECO:0000256" key="7">
    <source>
        <dbReference type="ARBA" id="ARBA00023136"/>
    </source>
</evidence>
<evidence type="ECO:0000256" key="1">
    <source>
        <dbReference type="ARBA" id="ARBA00004651"/>
    </source>
</evidence>
<feature type="transmembrane region" description="Helical" evidence="8">
    <location>
        <begin position="192"/>
        <end position="211"/>
    </location>
</feature>
<comment type="caution">
    <text evidence="9">The sequence shown here is derived from an EMBL/GenBank/DDBJ whole genome shotgun (WGS) entry which is preliminary data.</text>
</comment>
<organism evidence="9 10">
    <name type="scientific">Meiothermus granaticius NBRC 107808</name>
    <dbReference type="NCBI Taxonomy" id="1227551"/>
    <lineage>
        <taxon>Bacteria</taxon>
        <taxon>Thermotogati</taxon>
        <taxon>Deinococcota</taxon>
        <taxon>Deinococci</taxon>
        <taxon>Thermales</taxon>
        <taxon>Thermaceae</taxon>
        <taxon>Meiothermus</taxon>
    </lineage>
</organism>
<keyword evidence="3" id="KW-0813">Transport</keyword>
<dbReference type="PANTHER" id="PTHR30269">
    <property type="entry name" value="TRANSMEMBRANE PROTEIN YFCA"/>
    <property type="match status" value="1"/>
</dbReference>
<sequence length="236" mass="25015">MLGVLAAAIVGGSKSGIPGAGILAVALFAQIFPAKESTGALLPLLLVGDVLAVGMMHRHANWPHLLRLFPWTAGGILVGVGVLAAVNNHQLRLIIGGLIVGMTLYQAAIRLWRAPRLTARGGAFAASLGVSAGITTMVANAAGPFTTLYMLAMGMGKLEFVGTLSWFYLVFNLFKVPFATYLGLISLESLRINLILAPAVVAGAYLGRWLLHRIPQRWFEDAVLLLAFLGGLDLLF</sequence>